<evidence type="ECO:0000313" key="3">
    <source>
        <dbReference type="Proteomes" id="UP000252038"/>
    </source>
</evidence>
<dbReference type="KEGG" id="chri:DK842_19405"/>
<dbReference type="Proteomes" id="UP001462502">
    <property type="component" value="Unassembled WGS sequence"/>
</dbReference>
<dbReference type="EMBL" id="JBDXMI010000001">
    <property type="protein sequence ID" value="MEO9383173.1"/>
    <property type="molecule type" value="Genomic_DNA"/>
</dbReference>
<dbReference type="InterPro" id="IPR047754">
    <property type="entry name" value="T3SS_SctI-like"/>
</dbReference>
<sequence>MSVIAPAALQALTQTKDLTQTEHQVVSLDDRLIQAFAQSAVATDAERSDIMQRLERPELISNPAELFALQQRTSNYNLEVSMISTLTRKSVGAVESLLRS</sequence>
<evidence type="ECO:0000313" key="4">
    <source>
        <dbReference type="Proteomes" id="UP001462502"/>
    </source>
</evidence>
<proteinExistence type="predicted"/>
<dbReference type="OrthoDB" id="8591489at2"/>
<protein>
    <submittedName>
        <fullName evidence="1">Type III secretion system inner rod protein PrgJ</fullName>
    </submittedName>
</protein>
<dbReference type="NCBIfam" id="NF038054">
    <property type="entry name" value="T3SS_SctI"/>
    <property type="match status" value="1"/>
</dbReference>
<evidence type="ECO:0000313" key="1">
    <source>
        <dbReference type="EMBL" id="AXE33255.1"/>
    </source>
</evidence>
<gene>
    <name evidence="2" type="primary">prgJ</name>
    <name evidence="2" type="ORF">ABI908_03450</name>
    <name evidence="1" type="ORF">DK843_02335</name>
</gene>
<dbReference type="EMBL" id="CP029554">
    <property type="protein sequence ID" value="AXE33255.1"/>
    <property type="molecule type" value="Genomic_DNA"/>
</dbReference>
<dbReference type="NCBIfam" id="NF011853">
    <property type="entry name" value="PRK15325.1"/>
    <property type="match status" value="1"/>
</dbReference>
<dbReference type="AlphaFoldDB" id="A0A344UDA7"/>
<evidence type="ECO:0000313" key="2">
    <source>
        <dbReference type="EMBL" id="MEO9383173.1"/>
    </source>
</evidence>
<reference evidence="2 4" key="2">
    <citation type="submission" date="2024-05" db="EMBL/GenBank/DDBJ databases">
        <authorList>
            <person name="De Oliveira J.P."/>
            <person name="Noriler S.A."/>
            <person name="De Oliveira A.G."/>
            <person name="Sipoli D.S."/>
        </authorList>
    </citation>
    <scope>NUCLEOTIDE SEQUENCE [LARGE SCALE GENOMIC DNA]</scope>
    <source>
        <strain evidence="2 4">LABIM192</strain>
    </source>
</reference>
<dbReference type="KEGG" id="chrb:DK843_02335"/>
<organism evidence="1 3">
    <name type="scientific">Chromobacterium phragmitis</name>
    <dbReference type="NCBI Taxonomy" id="2202141"/>
    <lineage>
        <taxon>Bacteria</taxon>
        <taxon>Pseudomonadati</taxon>
        <taxon>Pseudomonadota</taxon>
        <taxon>Betaproteobacteria</taxon>
        <taxon>Neisseriales</taxon>
        <taxon>Chromobacteriaceae</taxon>
        <taxon>Chromobacterium</taxon>
    </lineage>
</organism>
<name>A0A344UDA7_9NEIS</name>
<accession>A0A344UDA7</accession>
<dbReference type="RefSeq" id="WP_114062934.1">
    <property type="nucleotide sequence ID" value="NZ_CP029495.1"/>
</dbReference>
<keyword evidence="4" id="KW-1185">Reference proteome</keyword>
<dbReference type="Proteomes" id="UP000252038">
    <property type="component" value="Chromosome"/>
</dbReference>
<reference evidence="1 3" key="1">
    <citation type="submission" date="2018-05" db="EMBL/GenBank/DDBJ databases">
        <title>Genome sequencing, assembly and analysis of the novel insecticidal bacterium, Chromobacterium phragmitis.</title>
        <authorList>
            <person name="Sparks M.E."/>
            <person name="Blackburn M.B."/>
            <person name="Gundersen-Rindal D.E."/>
        </authorList>
    </citation>
    <scope>NUCLEOTIDE SEQUENCE [LARGE SCALE GENOMIC DNA]</scope>
    <source>
        <strain evidence="1">IIBBL 274-1</strain>
    </source>
</reference>